<accession>A0A5S6R1E0</accession>
<dbReference type="SUPFAM" id="SSF57756">
    <property type="entry name" value="Retrovirus zinc finger-like domains"/>
    <property type="match status" value="1"/>
</dbReference>
<keyword evidence="1" id="KW-0863">Zinc-finger</keyword>
<evidence type="ECO:0000313" key="5">
    <source>
        <dbReference type="WBParaSite" id="TMUE_3000013310.1"/>
    </source>
</evidence>
<feature type="region of interest" description="Disordered" evidence="2">
    <location>
        <begin position="253"/>
        <end position="290"/>
    </location>
</feature>
<dbReference type="PROSITE" id="PS50158">
    <property type="entry name" value="ZF_CCHC"/>
    <property type="match status" value="1"/>
</dbReference>
<dbReference type="Pfam" id="PF00098">
    <property type="entry name" value="zf-CCHC"/>
    <property type="match status" value="1"/>
</dbReference>
<keyword evidence="1" id="KW-0479">Metal-binding</keyword>
<dbReference type="InterPro" id="IPR001878">
    <property type="entry name" value="Znf_CCHC"/>
</dbReference>
<dbReference type="InterPro" id="IPR036875">
    <property type="entry name" value="Znf_CCHC_sf"/>
</dbReference>
<dbReference type="SMART" id="SM00343">
    <property type="entry name" value="ZnF_C2HC"/>
    <property type="match status" value="1"/>
</dbReference>
<name>A0A5S6R1E0_TRIMR</name>
<feature type="domain" description="CCHC-type" evidence="3">
    <location>
        <begin position="236"/>
        <end position="250"/>
    </location>
</feature>
<keyword evidence="1" id="KW-0862">Zinc</keyword>
<sequence length="290" mass="32806">MTTTNGCVLPPTFRDGDFQLWIKRFEICADANCWNSQTRALRLPTLLDGEAFMVYNSLEAETRGSYTELKRALCSALQPGAGEAPAYAAFERRRMEPGETVRQFVYSLRLLCERAFPNVSSRAREAILMRRFESGIPEKYGRMLMSGPRLHCLEDAVERTQQLIAIDQQFPEHTVASAVNGNENWMEMERKLNEISTRLDHLMMESPCELGGSAALQRRLPNVGRRRYRGGRGPQCWNCGRYGHVARVCRTDGQGPLPSGGRDARQVGWLNDRGPDVMAPRPVRSSKWGH</sequence>
<dbReference type="AlphaFoldDB" id="A0A5S6R1E0"/>
<dbReference type="GO" id="GO:0003676">
    <property type="term" value="F:nucleic acid binding"/>
    <property type="evidence" value="ECO:0007669"/>
    <property type="project" value="InterPro"/>
</dbReference>
<organism evidence="4 5">
    <name type="scientific">Trichuris muris</name>
    <name type="common">Mouse whipworm</name>
    <dbReference type="NCBI Taxonomy" id="70415"/>
    <lineage>
        <taxon>Eukaryota</taxon>
        <taxon>Metazoa</taxon>
        <taxon>Ecdysozoa</taxon>
        <taxon>Nematoda</taxon>
        <taxon>Enoplea</taxon>
        <taxon>Dorylaimia</taxon>
        <taxon>Trichinellida</taxon>
        <taxon>Trichuridae</taxon>
        <taxon>Trichuris</taxon>
    </lineage>
</organism>
<dbReference type="WBParaSite" id="TMUE_3000013310.1">
    <property type="protein sequence ID" value="TMUE_3000013310.1"/>
    <property type="gene ID" value="WBGene00301848"/>
</dbReference>
<dbReference type="STRING" id="70415.A0A5S6R1E0"/>
<dbReference type="Proteomes" id="UP000046395">
    <property type="component" value="Unassembled WGS sequence"/>
</dbReference>
<dbReference type="GO" id="GO:0008270">
    <property type="term" value="F:zinc ion binding"/>
    <property type="evidence" value="ECO:0007669"/>
    <property type="project" value="UniProtKB-KW"/>
</dbReference>
<evidence type="ECO:0000256" key="1">
    <source>
        <dbReference type="PROSITE-ProRule" id="PRU00047"/>
    </source>
</evidence>
<protein>
    <submittedName>
        <fullName evidence="5">CCHC-type domain-containing protein</fullName>
    </submittedName>
</protein>
<evidence type="ECO:0000256" key="2">
    <source>
        <dbReference type="SAM" id="MobiDB-lite"/>
    </source>
</evidence>
<dbReference type="GO" id="GO:0019899">
    <property type="term" value="F:enzyme binding"/>
    <property type="evidence" value="ECO:0007669"/>
    <property type="project" value="UniProtKB-ARBA"/>
</dbReference>
<reference evidence="5" key="1">
    <citation type="submission" date="2019-12" db="UniProtKB">
        <authorList>
            <consortium name="WormBaseParasite"/>
        </authorList>
    </citation>
    <scope>IDENTIFICATION</scope>
</reference>
<evidence type="ECO:0000259" key="3">
    <source>
        <dbReference type="PROSITE" id="PS50158"/>
    </source>
</evidence>
<keyword evidence="4" id="KW-1185">Reference proteome</keyword>
<proteinExistence type="predicted"/>
<evidence type="ECO:0000313" key="4">
    <source>
        <dbReference type="Proteomes" id="UP000046395"/>
    </source>
</evidence>